<evidence type="ECO:0000313" key="12">
    <source>
        <dbReference type="EMBL" id="ODV83902.1"/>
    </source>
</evidence>
<dbReference type="AlphaFoldDB" id="A0A1E4SWS9"/>
<evidence type="ECO:0000313" key="13">
    <source>
        <dbReference type="Proteomes" id="UP000094801"/>
    </source>
</evidence>
<dbReference type="Proteomes" id="UP000094801">
    <property type="component" value="Unassembled WGS sequence"/>
</dbReference>
<dbReference type="FunFam" id="1.10.10.460:FF:000001">
    <property type="entry name" value="Ribonuclease"/>
    <property type="match status" value="1"/>
</dbReference>
<evidence type="ECO:0000256" key="2">
    <source>
        <dbReference type="ARBA" id="ARBA00001946"/>
    </source>
</evidence>
<evidence type="ECO:0000256" key="6">
    <source>
        <dbReference type="ARBA" id="ARBA00022759"/>
    </source>
</evidence>
<keyword evidence="5 8" id="KW-0479">Metal-binding</keyword>
<feature type="domain" description="RNase H type-2" evidence="11">
    <location>
        <begin position="67"/>
        <end position="291"/>
    </location>
</feature>
<dbReference type="GO" id="GO:0046872">
    <property type="term" value="F:metal ion binding"/>
    <property type="evidence" value="ECO:0007669"/>
    <property type="project" value="UniProtKB-KW"/>
</dbReference>
<comment type="cofactor">
    <cofactor evidence="2">
        <name>Mg(2+)</name>
        <dbReference type="ChEBI" id="CHEBI:18420"/>
    </cofactor>
</comment>
<evidence type="ECO:0000256" key="1">
    <source>
        <dbReference type="ARBA" id="ARBA00000077"/>
    </source>
</evidence>
<dbReference type="EC" id="3.1.26.4" evidence="9"/>
<comment type="similarity">
    <text evidence="3">Belongs to the RNase HII family. Eukaryotic subfamily.</text>
</comment>
<dbReference type="InterPro" id="IPR004649">
    <property type="entry name" value="RNase_H2_suA"/>
</dbReference>
<dbReference type="PROSITE" id="PS51975">
    <property type="entry name" value="RNASE_H_2"/>
    <property type="match status" value="1"/>
</dbReference>
<dbReference type="InterPro" id="IPR001352">
    <property type="entry name" value="RNase_HII/HIII"/>
</dbReference>
<feature type="binding site" evidence="8">
    <location>
        <position position="74"/>
    </location>
    <ligand>
        <name>a divalent metal cation</name>
        <dbReference type="ChEBI" id="CHEBI:60240"/>
    </ligand>
</feature>
<accession>A0A1E4SWS9</accession>
<dbReference type="EMBL" id="KV453860">
    <property type="protein sequence ID" value="ODV83902.1"/>
    <property type="molecule type" value="Genomic_DNA"/>
</dbReference>
<evidence type="ECO:0000256" key="4">
    <source>
        <dbReference type="ARBA" id="ARBA00022722"/>
    </source>
</evidence>
<dbReference type="PANTHER" id="PTHR10954:SF7">
    <property type="entry name" value="RIBONUCLEASE H2 SUBUNIT A"/>
    <property type="match status" value="1"/>
</dbReference>
<dbReference type="Pfam" id="PF01351">
    <property type="entry name" value="RNase_HII"/>
    <property type="match status" value="1"/>
</dbReference>
<dbReference type="OrthoDB" id="7462577at2759"/>
<dbReference type="Gene3D" id="3.30.420.10">
    <property type="entry name" value="Ribonuclease H-like superfamily/Ribonuclease H"/>
    <property type="match status" value="1"/>
</dbReference>
<protein>
    <recommendedName>
        <fullName evidence="9">Ribonuclease</fullName>
        <ecNumber evidence="9">3.1.26.4</ecNumber>
    </recommendedName>
</protein>
<proteinExistence type="inferred from homology"/>
<dbReference type="GO" id="GO:0043137">
    <property type="term" value="P:DNA replication, removal of RNA primer"/>
    <property type="evidence" value="ECO:0007669"/>
    <property type="project" value="TreeGrafter"/>
</dbReference>
<dbReference type="CDD" id="cd07181">
    <property type="entry name" value="RNase_HII_eukaryota_like"/>
    <property type="match status" value="1"/>
</dbReference>
<keyword evidence="7 8" id="KW-0378">Hydrolase</keyword>
<gene>
    <name evidence="12" type="ORF">CANARDRAFT_202189</name>
</gene>
<comment type="cofactor">
    <cofactor evidence="8">
        <name>Mn(2+)</name>
        <dbReference type="ChEBI" id="CHEBI:29035"/>
    </cofactor>
    <cofactor evidence="8">
        <name>Mg(2+)</name>
        <dbReference type="ChEBI" id="CHEBI:18420"/>
    </cofactor>
    <text evidence="8">Manganese or magnesium. Binds 1 divalent metal ion per monomer in the absence of substrate. May bind a second metal ion after substrate binding.</text>
</comment>
<dbReference type="PANTHER" id="PTHR10954">
    <property type="entry name" value="RIBONUCLEASE H2 SUBUNIT A"/>
    <property type="match status" value="1"/>
</dbReference>
<reference evidence="13" key="1">
    <citation type="submission" date="2016-04" db="EMBL/GenBank/DDBJ databases">
        <title>Comparative genomics of biotechnologically important yeasts.</title>
        <authorList>
            <consortium name="DOE Joint Genome Institute"/>
            <person name="Riley R."/>
            <person name="Haridas S."/>
            <person name="Wolfe K.H."/>
            <person name="Lopes M.R."/>
            <person name="Hittinger C.T."/>
            <person name="Goker M."/>
            <person name="Salamov A."/>
            <person name="Wisecaver J."/>
            <person name="Long T.M."/>
            <person name="Aerts A.L."/>
            <person name="Barry K."/>
            <person name="Choi C."/>
            <person name="Clum A."/>
            <person name="Coughlan A.Y."/>
            <person name="Deshpande S."/>
            <person name="Douglass A.P."/>
            <person name="Hanson S.J."/>
            <person name="Klenk H.-P."/>
            <person name="Labutti K."/>
            <person name="Lapidus A."/>
            <person name="Lindquist E."/>
            <person name="Lipzen A."/>
            <person name="Meier-Kolthoff J.P."/>
            <person name="Ohm R.A."/>
            <person name="Otillar R.P."/>
            <person name="Pangilinan J."/>
            <person name="Peng Y."/>
            <person name="Rokas A."/>
            <person name="Rosa C.A."/>
            <person name="Scheuner C."/>
            <person name="Sibirny A.A."/>
            <person name="Slot J.C."/>
            <person name="Stielow J.B."/>
            <person name="Sun H."/>
            <person name="Kurtzman C.P."/>
            <person name="Blackwell M."/>
            <person name="Grigoriev I.V."/>
            <person name="Jeffries T.W."/>
        </authorList>
    </citation>
    <scope>NUCLEOTIDE SEQUENCE [LARGE SCALE GENOMIC DNA]</scope>
    <source>
        <strain evidence="13">NRRL YB-2248</strain>
    </source>
</reference>
<dbReference type="Gene3D" id="1.10.10.460">
    <property type="entry name" value="Ribonuclease hii. Domain 2"/>
    <property type="match status" value="1"/>
</dbReference>
<dbReference type="GO" id="GO:0004523">
    <property type="term" value="F:RNA-DNA hybrid ribonuclease activity"/>
    <property type="evidence" value="ECO:0007669"/>
    <property type="project" value="UniProtKB-UniRule"/>
</dbReference>
<sequence length="332" mass="37076">MTNDNENIVNEEEELQNTPTTDDSKVTVVGEEEIDFIPPSVKLPISTTTSIHYSEIPEMILNSPQEPIILGVDEAGRGPVLGPMVYGISYCPKSYSETLKKKYGFADSKTLNESKRTQLMTQLCDSSNELFKFVGWACTIMTARDISSGMLKPRHVGNYNLNEQAHDTTMDLIDGILKKGINLKEVYVDTVGPPTTYQEKLKKRFPSLSITVTKKADSLFPIVSTASIVAKVTRDYNLYHSSKGVDWGSGYPGDPRTVKWLNSKVDPVFGWDNNVRFSWQTAKDSLIKNKALEMCWDDDLPLEDDKIDYGNIASMIGGDTKVVDCSWFITGQ</sequence>
<organism evidence="12 13">
    <name type="scientific">[Candida] arabinofermentans NRRL YB-2248</name>
    <dbReference type="NCBI Taxonomy" id="983967"/>
    <lineage>
        <taxon>Eukaryota</taxon>
        <taxon>Fungi</taxon>
        <taxon>Dikarya</taxon>
        <taxon>Ascomycota</taxon>
        <taxon>Saccharomycotina</taxon>
        <taxon>Pichiomycetes</taxon>
        <taxon>Pichiales</taxon>
        <taxon>Pichiaceae</taxon>
        <taxon>Ogataea</taxon>
        <taxon>Ogataea/Candida clade</taxon>
    </lineage>
</organism>
<dbReference type="NCBIfam" id="TIGR00729">
    <property type="entry name" value="ribonuclease HII"/>
    <property type="match status" value="1"/>
</dbReference>
<dbReference type="SUPFAM" id="SSF53098">
    <property type="entry name" value="Ribonuclease H-like"/>
    <property type="match status" value="1"/>
</dbReference>
<dbReference type="InterPro" id="IPR024567">
    <property type="entry name" value="RNase_HII/HIII_dom"/>
</dbReference>
<evidence type="ECO:0000256" key="8">
    <source>
        <dbReference type="PROSITE-ProRule" id="PRU01319"/>
    </source>
</evidence>
<dbReference type="GO" id="GO:0006298">
    <property type="term" value="P:mismatch repair"/>
    <property type="evidence" value="ECO:0007669"/>
    <property type="project" value="TreeGrafter"/>
</dbReference>
<dbReference type="InterPro" id="IPR023160">
    <property type="entry name" value="RNase_HII_hlx-loop-hlx_cap_dom"/>
</dbReference>
<comment type="catalytic activity">
    <reaction evidence="1 8 9">
        <text>Endonucleolytic cleavage to 5'-phosphomonoester.</text>
        <dbReference type="EC" id="3.1.26.4"/>
    </reaction>
</comment>
<feature type="binding site" evidence="8">
    <location>
        <position position="73"/>
    </location>
    <ligand>
        <name>a divalent metal cation</name>
        <dbReference type="ChEBI" id="CHEBI:60240"/>
    </ligand>
</feature>
<evidence type="ECO:0000256" key="5">
    <source>
        <dbReference type="ARBA" id="ARBA00022723"/>
    </source>
</evidence>
<evidence type="ECO:0000259" key="11">
    <source>
        <dbReference type="PROSITE" id="PS51975"/>
    </source>
</evidence>
<keyword evidence="4 8" id="KW-0540">Nuclease</keyword>
<evidence type="ECO:0000256" key="9">
    <source>
        <dbReference type="RuleBase" id="RU003515"/>
    </source>
</evidence>
<feature type="region of interest" description="Disordered" evidence="10">
    <location>
        <begin position="1"/>
        <end position="23"/>
    </location>
</feature>
<feature type="binding site" evidence="8">
    <location>
        <position position="189"/>
    </location>
    <ligand>
        <name>a divalent metal cation</name>
        <dbReference type="ChEBI" id="CHEBI:60240"/>
    </ligand>
</feature>
<dbReference type="FunFam" id="3.30.420.10:FF:000016">
    <property type="entry name" value="Ribonuclease"/>
    <property type="match status" value="1"/>
</dbReference>
<dbReference type="InterPro" id="IPR012337">
    <property type="entry name" value="RNaseH-like_sf"/>
</dbReference>
<keyword evidence="6 8" id="KW-0255">Endonuclease</keyword>
<dbReference type="GO" id="GO:0003723">
    <property type="term" value="F:RNA binding"/>
    <property type="evidence" value="ECO:0007669"/>
    <property type="project" value="UniProtKB-UniRule"/>
</dbReference>
<keyword evidence="13" id="KW-1185">Reference proteome</keyword>
<comment type="function">
    <text evidence="9">Endonuclease that specifically degrades the RNA of RNA-DNA hybrids.</text>
</comment>
<dbReference type="GO" id="GO:0032299">
    <property type="term" value="C:ribonuclease H2 complex"/>
    <property type="evidence" value="ECO:0007669"/>
    <property type="project" value="TreeGrafter"/>
</dbReference>
<dbReference type="STRING" id="983967.A0A1E4SWS9"/>
<evidence type="ECO:0000256" key="3">
    <source>
        <dbReference type="ARBA" id="ARBA00007058"/>
    </source>
</evidence>
<evidence type="ECO:0000256" key="7">
    <source>
        <dbReference type="ARBA" id="ARBA00022801"/>
    </source>
</evidence>
<evidence type="ECO:0000256" key="10">
    <source>
        <dbReference type="SAM" id="MobiDB-lite"/>
    </source>
</evidence>
<dbReference type="InterPro" id="IPR036397">
    <property type="entry name" value="RNaseH_sf"/>
</dbReference>
<name>A0A1E4SWS9_9ASCO</name>